<evidence type="ECO:0000256" key="1">
    <source>
        <dbReference type="SAM" id="Phobius"/>
    </source>
</evidence>
<feature type="transmembrane region" description="Helical" evidence="1">
    <location>
        <begin position="12"/>
        <end position="36"/>
    </location>
</feature>
<proteinExistence type="predicted"/>
<dbReference type="OrthoDB" id="9947143at2"/>
<gene>
    <name evidence="2" type="ORF">D5R40_16515</name>
</gene>
<protein>
    <submittedName>
        <fullName evidence="2">Uncharacterized protein</fullName>
    </submittedName>
</protein>
<organism evidence="2 3">
    <name type="scientific">Okeania hirsuta</name>
    <dbReference type="NCBI Taxonomy" id="1458930"/>
    <lineage>
        <taxon>Bacteria</taxon>
        <taxon>Bacillati</taxon>
        <taxon>Cyanobacteriota</taxon>
        <taxon>Cyanophyceae</taxon>
        <taxon>Oscillatoriophycideae</taxon>
        <taxon>Oscillatoriales</taxon>
        <taxon>Microcoleaceae</taxon>
        <taxon>Okeania</taxon>
    </lineage>
</organism>
<comment type="caution">
    <text evidence="2">The sequence shown here is derived from an EMBL/GenBank/DDBJ whole genome shotgun (WGS) entry which is preliminary data.</text>
</comment>
<dbReference type="AlphaFoldDB" id="A0A3N6MXR0"/>
<keyword evidence="3" id="KW-1185">Reference proteome</keyword>
<dbReference type="EMBL" id="RCBY01000090">
    <property type="protein sequence ID" value="RQH39651.1"/>
    <property type="molecule type" value="Genomic_DNA"/>
</dbReference>
<evidence type="ECO:0000313" key="2">
    <source>
        <dbReference type="EMBL" id="RQH39651.1"/>
    </source>
</evidence>
<name>A0A3N6MXR0_9CYAN</name>
<accession>A0A3N6MXR0</accession>
<keyword evidence="1" id="KW-1133">Transmembrane helix</keyword>
<dbReference type="Proteomes" id="UP000269154">
    <property type="component" value="Unassembled WGS sequence"/>
</dbReference>
<dbReference type="RefSeq" id="WP_124147601.1">
    <property type="nucleotide sequence ID" value="NZ_CAWOKI010000296.1"/>
</dbReference>
<reference evidence="2 3" key="1">
    <citation type="journal article" date="2018" name="ACS Chem. Biol.">
        <title>Ketoreductase domain dysfunction expands chemodiversity: malyngamide biosynthesis in the cyanobacterium Okeania hirsuta.</title>
        <authorList>
            <person name="Moss N.A."/>
            <person name="Leao T."/>
            <person name="Rankin M."/>
            <person name="McCullough T.M."/>
            <person name="Qu P."/>
            <person name="Korobeynikov A."/>
            <person name="Smith J.L."/>
            <person name="Gerwick L."/>
            <person name="Gerwick W.H."/>
        </authorList>
    </citation>
    <scope>NUCLEOTIDE SEQUENCE [LARGE SCALE GENOMIC DNA]</scope>
    <source>
        <strain evidence="2 3">PAB10Feb10-1</strain>
    </source>
</reference>
<keyword evidence="1" id="KW-0472">Membrane</keyword>
<evidence type="ECO:0000313" key="3">
    <source>
        <dbReference type="Proteomes" id="UP000269154"/>
    </source>
</evidence>
<keyword evidence="1" id="KW-0812">Transmembrane</keyword>
<sequence length="77" mass="8610">MKIGHFSEQLASYGGATLTVISQVIVVVNSLLFVTINQELYGGLFDQIKLLKIENPSCLECDVKIAEWKKKEEVIIL</sequence>